<gene>
    <name evidence="2" type="ORF">A0H81_04968</name>
</gene>
<protein>
    <recommendedName>
        <fullName evidence="4">BRCT domain-containing protein</fullName>
    </recommendedName>
</protein>
<sequence>MVRSHHDTDSSEEEEHPLFTLNDRPVFFHLYTGNGRSAFGLSAGQVQRLTSLIQGHGGLICANEVDADTIIVKEEGVEVLRQKYWISRDIYVEPPSFVHRCIRTRRYKHAPPVRKGLGGRPGGSNRQRVEFSELDDECLCRYLAHVVPYAETGGRMGNEIYKRLMELGDEGGKDGTGSDDTPRILGASDTRRKRQSSIRL</sequence>
<dbReference type="EMBL" id="LUGG01000004">
    <property type="protein sequence ID" value="OBZ75366.1"/>
    <property type="molecule type" value="Genomic_DNA"/>
</dbReference>
<reference evidence="2 3" key="1">
    <citation type="submission" date="2016-03" db="EMBL/GenBank/DDBJ databases">
        <title>Whole genome sequencing of Grifola frondosa 9006-11.</title>
        <authorList>
            <person name="Min B."/>
            <person name="Park H."/>
            <person name="Kim J.-G."/>
            <person name="Cho H."/>
            <person name="Oh Y.-L."/>
            <person name="Kong W.-S."/>
            <person name="Choi I.-G."/>
        </authorList>
    </citation>
    <scope>NUCLEOTIDE SEQUENCE [LARGE SCALE GENOMIC DNA]</scope>
    <source>
        <strain evidence="2 3">9006-11</strain>
    </source>
</reference>
<comment type="caution">
    <text evidence="2">The sequence shown here is derived from an EMBL/GenBank/DDBJ whole genome shotgun (WGS) entry which is preliminary data.</text>
</comment>
<dbReference type="AlphaFoldDB" id="A0A1C7MG90"/>
<organism evidence="2 3">
    <name type="scientific">Grifola frondosa</name>
    <name type="common">Maitake</name>
    <name type="synonym">Polyporus frondosus</name>
    <dbReference type="NCBI Taxonomy" id="5627"/>
    <lineage>
        <taxon>Eukaryota</taxon>
        <taxon>Fungi</taxon>
        <taxon>Dikarya</taxon>
        <taxon>Basidiomycota</taxon>
        <taxon>Agaricomycotina</taxon>
        <taxon>Agaricomycetes</taxon>
        <taxon>Polyporales</taxon>
        <taxon>Grifolaceae</taxon>
        <taxon>Grifola</taxon>
    </lineage>
</organism>
<accession>A0A1C7MG90</accession>
<feature type="region of interest" description="Disordered" evidence="1">
    <location>
        <begin position="170"/>
        <end position="200"/>
    </location>
</feature>
<dbReference type="OrthoDB" id="435460at2759"/>
<evidence type="ECO:0000313" key="2">
    <source>
        <dbReference type="EMBL" id="OBZ75366.1"/>
    </source>
</evidence>
<proteinExistence type="predicted"/>
<keyword evidence="3" id="KW-1185">Reference proteome</keyword>
<evidence type="ECO:0000256" key="1">
    <source>
        <dbReference type="SAM" id="MobiDB-lite"/>
    </source>
</evidence>
<dbReference type="Proteomes" id="UP000092993">
    <property type="component" value="Unassembled WGS sequence"/>
</dbReference>
<dbReference type="STRING" id="5627.A0A1C7MG90"/>
<evidence type="ECO:0008006" key="4">
    <source>
        <dbReference type="Google" id="ProtNLM"/>
    </source>
</evidence>
<feature type="compositionally biased region" description="Basic residues" evidence="1">
    <location>
        <begin position="191"/>
        <end position="200"/>
    </location>
</feature>
<evidence type="ECO:0000313" key="3">
    <source>
        <dbReference type="Proteomes" id="UP000092993"/>
    </source>
</evidence>
<name>A0A1C7MG90_GRIFR</name>